<feature type="signal peptide" evidence="1">
    <location>
        <begin position="1"/>
        <end position="24"/>
    </location>
</feature>
<dbReference type="STRING" id="652787.SAMN05216490_2692"/>
<organism evidence="3 4">
    <name type="scientific">Mucilaginibacter mallensis</name>
    <dbReference type="NCBI Taxonomy" id="652787"/>
    <lineage>
        <taxon>Bacteria</taxon>
        <taxon>Pseudomonadati</taxon>
        <taxon>Bacteroidota</taxon>
        <taxon>Sphingobacteriia</taxon>
        <taxon>Sphingobacteriales</taxon>
        <taxon>Sphingobacteriaceae</taxon>
        <taxon>Mucilaginibacter</taxon>
    </lineage>
</organism>
<gene>
    <name evidence="3" type="ORF">SAMN05216490_2692</name>
</gene>
<feature type="chain" id="PRO_5009266419" description="IPT/TIG domain-containing protein" evidence="1">
    <location>
        <begin position="25"/>
        <end position="403"/>
    </location>
</feature>
<dbReference type="InterPro" id="IPR002909">
    <property type="entry name" value="IPT_dom"/>
</dbReference>
<proteinExistence type="predicted"/>
<evidence type="ECO:0000313" key="4">
    <source>
        <dbReference type="Proteomes" id="UP000199679"/>
    </source>
</evidence>
<dbReference type="InterPro" id="IPR013783">
    <property type="entry name" value="Ig-like_fold"/>
</dbReference>
<dbReference type="SUPFAM" id="SSF49785">
    <property type="entry name" value="Galactose-binding domain-like"/>
    <property type="match status" value="1"/>
</dbReference>
<dbReference type="RefSeq" id="WP_091373543.1">
    <property type="nucleotide sequence ID" value="NZ_LT629740.1"/>
</dbReference>
<feature type="domain" description="IPT/TIG" evidence="2">
    <location>
        <begin position="157"/>
        <end position="223"/>
    </location>
</feature>
<sequence>MKQMNIKSIILYLVLAASAVFSIASCKKSGEGNGAPVITRVRTVYKSVTDSNVVHQITLDSSSTYNQAGVTAFDSTTTDGQIGTLYAIIGENLNTTTAVYLNGVSIYFNPAYLSNTTMQITIPSNVPYSSSTTSNVLTVVNPHGRANFNFIIEQPQPIITTADQLAGNPGDVITLTGTTFNGLSGVSFGAIPATVVSSSPTEIKVKVPSGVTAGRILVTTVATKGGGVGTGPLLSAGTSELSNNVSASHQANGVFGFSTPIFEDQFESGWYDYGWSNSPTIDQTVAKRGTSSIKVAYGGGYDAFVLGPSNNAPVGPYTAFKFSIYGGKGTNGKLVRVSLNYNFNVSVQIILTEGAWTDYIIPIANLVDSNNPLPSSISAIIFQEFSGNASVFNIDDIGLVDVK</sequence>
<dbReference type="SUPFAM" id="SSF81296">
    <property type="entry name" value="E set domains"/>
    <property type="match status" value="1"/>
</dbReference>
<dbReference type="OrthoDB" id="660167at2"/>
<dbReference type="InterPro" id="IPR008979">
    <property type="entry name" value="Galactose-bd-like_sf"/>
</dbReference>
<keyword evidence="4" id="KW-1185">Reference proteome</keyword>
<dbReference type="PROSITE" id="PS51257">
    <property type="entry name" value="PROKAR_LIPOPROTEIN"/>
    <property type="match status" value="1"/>
</dbReference>
<dbReference type="Pfam" id="PF01833">
    <property type="entry name" value="TIG"/>
    <property type="match status" value="1"/>
</dbReference>
<dbReference type="AlphaFoldDB" id="A0A1H1YBW7"/>
<protein>
    <recommendedName>
        <fullName evidence="2">IPT/TIG domain-containing protein</fullName>
    </recommendedName>
</protein>
<evidence type="ECO:0000256" key="1">
    <source>
        <dbReference type="SAM" id="SignalP"/>
    </source>
</evidence>
<dbReference type="Gene3D" id="2.60.120.430">
    <property type="entry name" value="Galactose-binding lectin"/>
    <property type="match status" value="1"/>
</dbReference>
<keyword evidence="1" id="KW-0732">Signal</keyword>
<dbReference type="Gene3D" id="2.60.40.10">
    <property type="entry name" value="Immunoglobulins"/>
    <property type="match status" value="2"/>
</dbReference>
<name>A0A1H1YBW7_MUCMA</name>
<dbReference type="Proteomes" id="UP000199679">
    <property type="component" value="Chromosome I"/>
</dbReference>
<dbReference type="InterPro" id="IPR014756">
    <property type="entry name" value="Ig_E-set"/>
</dbReference>
<reference evidence="3 4" key="1">
    <citation type="submission" date="2016-10" db="EMBL/GenBank/DDBJ databases">
        <authorList>
            <person name="de Groot N.N."/>
        </authorList>
    </citation>
    <scope>NUCLEOTIDE SEQUENCE [LARGE SCALE GENOMIC DNA]</scope>
    <source>
        <strain evidence="3 4">MP1X4</strain>
    </source>
</reference>
<evidence type="ECO:0000313" key="3">
    <source>
        <dbReference type="EMBL" id="SDT19008.1"/>
    </source>
</evidence>
<accession>A0A1H1YBW7</accession>
<evidence type="ECO:0000259" key="2">
    <source>
        <dbReference type="Pfam" id="PF01833"/>
    </source>
</evidence>
<dbReference type="EMBL" id="LT629740">
    <property type="protein sequence ID" value="SDT19008.1"/>
    <property type="molecule type" value="Genomic_DNA"/>
</dbReference>